<dbReference type="Gene3D" id="3.90.550.10">
    <property type="entry name" value="Spore Coat Polysaccharide Biosynthesis Protein SpsA, Chain A"/>
    <property type="match status" value="1"/>
</dbReference>
<feature type="transmembrane region" description="Helical" evidence="6">
    <location>
        <begin position="378"/>
        <end position="397"/>
    </location>
</feature>
<sequence length="524" mass="60231">MANALLWPVRIFYSIVVSIILVVPAVVGYVLNIHVTNVTEYWALGMYGATVLSYLALQMCFATCNRLLTLHMRRKDLKSKVNTLGEPTRLGMAVVGYREDPMIFSKCLQSVKKIQYPSPIQIVVVIDGNDIPDREMANVFRKEYLDAPVVTLPNLPSVTTLAVDNQFFFDICQKAEPISCILQPHRGKRHAMYTAFRFLMSNGCQAVITTDSDTVFDSQAVTELERAMHWYPNIGAVAGDVRIWNTSNVLSFMSSLRYWMAFNVERAAQSFNRCVTCVSGPMGLYKSQILEEVLDSWISQRFLGSECTYGDDRHLTNQVLLKGYKVVYTHLAYCETETPTHYIRWFKQQTRWSKSFYRELLWNVLSIHKHSPWMAAELFYQGLYPFILLYSMYFILVRSSTEALATWVVSLFVIALIKTSYSFLVTLNPKFFTFPLYSVFYISGLIPAKIWAIISIWDIGWGTTARTSSELKHENELWTKIKEALPLLLWWSLVLAGILWNILSHFAQPNPNTDPYSLQFQYTS</sequence>
<evidence type="ECO:0000256" key="6">
    <source>
        <dbReference type="SAM" id="Phobius"/>
    </source>
</evidence>
<feature type="transmembrane region" description="Helical" evidence="6">
    <location>
        <begin position="436"/>
        <end position="457"/>
    </location>
</feature>
<keyword evidence="2" id="KW-1003">Cell membrane</keyword>
<dbReference type="EMBL" id="MVBO01000077">
    <property type="protein sequence ID" value="OZJ03602.1"/>
    <property type="molecule type" value="Genomic_DNA"/>
</dbReference>
<dbReference type="GO" id="GO:0005886">
    <property type="term" value="C:plasma membrane"/>
    <property type="evidence" value="ECO:0007669"/>
    <property type="project" value="UniProtKB-SubCell"/>
</dbReference>
<feature type="transmembrane region" description="Helical" evidence="6">
    <location>
        <begin position="41"/>
        <end position="68"/>
    </location>
</feature>
<evidence type="ECO:0000313" key="7">
    <source>
        <dbReference type="EMBL" id="OZJ03602.1"/>
    </source>
</evidence>
<dbReference type="InterPro" id="IPR029044">
    <property type="entry name" value="Nucleotide-diphossugar_trans"/>
</dbReference>
<feature type="transmembrane region" description="Helical" evidence="6">
    <location>
        <begin position="403"/>
        <end position="424"/>
    </location>
</feature>
<keyword evidence="6" id="KW-0812">Transmembrane</keyword>
<dbReference type="Proteomes" id="UP000242875">
    <property type="component" value="Unassembled WGS sequence"/>
</dbReference>
<dbReference type="SUPFAM" id="SSF53448">
    <property type="entry name" value="Nucleotide-diphospho-sugar transferases"/>
    <property type="match status" value="1"/>
</dbReference>
<evidence type="ECO:0000256" key="3">
    <source>
        <dbReference type="ARBA" id="ARBA00022676"/>
    </source>
</evidence>
<dbReference type="Pfam" id="PF13641">
    <property type="entry name" value="Glyco_tranf_2_3"/>
    <property type="match status" value="1"/>
</dbReference>
<keyword evidence="5 6" id="KW-0472">Membrane</keyword>
<dbReference type="GO" id="GO:0030213">
    <property type="term" value="P:hyaluronan biosynthetic process"/>
    <property type="evidence" value="ECO:0007669"/>
    <property type="project" value="TreeGrafter"/>
</dbReference>
<evidence type="ECO:0000256" key="1">
    <source>
        <dbReference type="ARBA" id="ARBA00004236"/>
    </source>
</evidence>
<evidence type="ECO:0000256" key="2">
    <source>
        <dbReference type="ARBA" id="ARBA00022475"/>
    </source>
</evidence>
<proteinExistence type="predicted"/>
<dbReference type="PANTHER" id="PTHR22913:SF12">
    <property type="entry name" value="MANNURONAN SYNTHASE"/>
    <property type="match status" value="1"/>
</dbReference>
<feature type="transmembrane region" description="Helical" evidence="6">
    <location>
        <begin position="484"/>
        <end position="503"/>
    </location>
</feature>
<keyword evidence="6" id="KW-1133">Transmembrane helix</keyword>
<dbReference type="AlphaFoldDB" id="A0A261XZ31"/>
<accession>A0A261XZ31</accession>
<comment type="subcellular location">
    <subcellularLocation>
        <location evidence="1">Cell membrane</location>
    </subcellularLocation>
</comment>
<organism evidence="7 8">
    <name type="scientific">Bifiguratus adelaidae</name>
    <dbReference type="NCBI Taxonomy" id="1938954"/>
    <lineage>
        <taxon>Eukaryota</taxon>
        <taxon>Fungi</taxon>
        <taxon>Fungi incertae sedis</taxon>
        <taxon>Mucoromycota</taxon>
        <taxon>Mucoromycotina</taxon>
        <taxon>Endogonomycetes</taxon>
        <taxon>Endogonales</taxon>
        <taxon>Endogonales incertae sedis</taxon>
        <taxon>Bifiguratus</taxon>
    </lineage>
</organism>
<keyword evidence="3" id="KW-0328">Glycosyltransferase</keyword>
<evidence type="ECO:0008006" key="9">
    <source>
        <dbReference type="Google" id="ProtNLM"/>
    </source>
</evidence>
<keyword evidence="8" id="KW-1185">Reference proteome</keyword>
<evidence type="ECO:0000256" key="5">
    <source>
        <dbReference type="ARBA" id="ARBA00023136"/>
    </source>
</evidence>
<evidence type="ECO:0000256" key="4">
    <source>
        <dbReference type="ARBA" id="ARBA00022679"/>
    </source>
</evidence>
<gene>
    <name evidence="7" type="ORF">BZG36_03697</name>
</gene>
<dbReference type="GO" id="GO:0085029">
    <property type="term" value="P:extracellular matrix assembly"/>
    <property type="evidence" value="ECO:0007669"/>
    <property type="project" value="TreeGrafter"/>
</dbReference>
<reference evidence="7 8" key="1">
    <citation type="journal article" date="2017" name="Mycologia">
        <title>Bifiguratus adelaidae, gen. et sp. nov., a new member of Mucoromycotina in endophytic and soil-dwelling habitats.</title>
        <authorList>
            <person name="Torres-Cruz T.J."/>
            <person name="Billingsley Tobias T.L."/>
            <person name="Almatruk M."/>
            <person name="Hesse C."/>
            <person name="Kuske C.R."/>
            <person name="Desiro A."/>
            <person name="Benucci G.M."/>
            <person name="Bonito G."/>
            <person name="Stajich J.E."/>
            <person name="Dunlap C."/>
            <person name="Arnold A.E."/>
            <person name="Porras-Alfaro A."/>
        </authorList>
    </citation>
    <scope>NUCLEOTIDE SEQUENCE [LARGE SCALE GENOMIC DNA]</scope>
    <source>
        <strain evidence="7 8">AZ0501</strain>
    </source>
</reference>
<comment type="caution">
    <text evidence="7">The sequence shown here is derived from an EMBL/GenBank/DDBJ whole genome shotgun (WGS) entry which is preliminary data.</text>
</comment>
<keyword evidence="4" id="KW-0808">Transferase</keyword>
<feature type="transmembrane region" description="Helical" evidence="6">
    <location>
        <begin position="12"/>
        <end position="35"/>
    </location>
</feature>
<name>A0A261XZ31_9FUNG</name>
<dbReference type="PANTHER" id="PTHR22913">
    <property type="entry name" value="HYALURONAN SYNTHASE"/>
    <property type="match status" value="1"/>
</dbReference>
<protein>
    <recommendedName>
        <fullName evidence="9">Glycosyltransferase 2-like domain-containing protein</fullName>
    </recommendedName>
</protein>
<evidence type="ECO:0000313" key="8">
    <source>
        <dbReference type="Proteomes" id="UP000242875"/>
    </source>
</evidence>
<dbReference type="GO" id="GO:0050501">
    <property type="term" value="F:hyaluronan synthase activity"/>
    <property type="evidence" value="ECO:0007669"/>
    <property type="project" value="TreeGrafter"/>
</dbReference>
<dbReference type="OrthoDB" id="9876900at2759"/>